<dbReference type="RefSeq" id="WP_159803983.1">
    <property type="nucleotide sequence ID" value="NZ_BLJE01000001.1"/>
</dbReference>
<dbReference type="UniPathway" id="UPA00618">
    <property type="reaction ID" value="UER00672"/>
</dbReference>
<sequence length="499" mass="53856">MSHILAIDQGTTSTRAIVFDGDLKVAASAQQEFPQHFPRSGWVEHDPEDLWSTTLDTCRDALKKAGLEAREIAAIGITNQRETTVVWDKSTGKAVHNAIVWQDRRTSDYCRQMRDAGHEAMVTQTTGLLLDPYFSGTKLRWILENVNGARARAEVGDLLFGTVDSFLIWKLTGGASHVTDATNAARTLLYDIHKGSWSAEICELFDIPMAMLPEVKDCAAEFGETQPDLLGAALPVLGVAGDQQAATVGQACFEPGMLKSTYGTGCFALLNTGAKPVASENRLLTTIAYQLDGVPTYALEGSIFVAGAVVQWLRDGLKIIKDASETQGLADQADKGQSVILVPAFTGLGAPYWDAECRGAIYGLTRNTGAAELAKAALESVGFQTRDLLEAMTADWAGTDQADGGRSVLRVDGGMTASDWTMQFLSDIIGAQVDRPEVLETTAVGAAWLAGMKAGVYPDQAGFAKSWARDRRFEPKMDEVERDERYAAWKKAVAATMSV</sequence>
<dbReference type="NCBIfam" id="TIGR01311">
    <property type="entry name" value="glycerol_kin"/>
    <property type="match status" value="1"/>
</dbReference>
<keyword evidence="7 9" id="KW-0067">ATP-binding</keyword>
<feature type="binding site" evidence="9">
    <location>
        <position position="81"/>
    </location>
    <ligand>
        <name>glycerol</name>
        <dbReference type="ChEBI" id="CHEBI:17754"/>
    </ligand>
</feature>
<name>A0A6N6JCR4_9RHOB</name>
<gene>
    <name evidence="9 13" type="primary">glpK</name>
    <name evidence="13" type="ORF">KIN_00660</name>
</gene>
<comment type="caution">
    <text evidence="9">Lacks conserved residue(s) required for the propagation of feature annotation.</text>
</comment>
<keyword evidence="3 9" id="KW-0808">Transferase</keyword>
<dbReference type="PANTHER" id="PTHR10196:SF78">
    <property type="entry name" value="GLYCEROL KINASE"/>
    <property type="match status" value="1"/>
</dbReference>
<feature type="binding site" evidence="9">
    <location>
        <position position="414"/>
    </location>
    <ligand>
        <name>ADP</name>
        <dbReference type="ChEBI" id="CHEBI:456216"/>
    </ligand>
</feature>
<evidence type="ECO:0000256" key="10">
    <source>
        <dbReference type="RuleBase" id="RU003733"/>
    </source>
</evidence>
<dbReference type="NCBIfam" id="NF000756">
    <property type="entry name" value="PRK00047.1"/>
    <property type="match status" value="1"/>
</dbReference>
<dbReference type="CDD" id="cd07786">
    <property type="entry name" value="FGGY_EcGK_like"/>
    <property type="match status" value="1"/>
</dbReference>
<dbReference type="PROSITE" id="PS00933">
    <property type="entry name" value="FGGY_KINASES_1"/>
    <property type="match status" value="1"/>
</dbReference>
<dbReference type="Pfam" id="PF00370">
    <property type="entry name" value="FGGY_N"/>
    <property type="match status" value="1"/>
</dbReference>
<organism evidence="13 14">
    <name type="scientific">Litoreibacter roseus</name>
    <dbReference type="NCBI Taxonomy" id="2601869"/>
    <lineage>
        <taxon>Bacteria</taxon>
        <taxon>Pseudomonadati</taxon>
        <taxon>Pseudomonadota</taxon>
        <taxon>Alphaproteobacteria</taxon>
        <taxon>Rhodobacterales</taxon>
        <taxon>Roseobacteraceae</taxon>
        <taxon>Litoreibacter</taxon>
    </lineage>
</organism>
<feature type="binding site" evidence="9">
    <location>
        <position position="13"/>
    </location>
    <ligand>
        <name>ATP</name>
        <dbReference type="ChEBI" id="CHEBI:30616"/>
    </ligand>
</feature>
<comment type="caution">
    <text evidence="13">The sequence shown here is derived from an EMBL/GenBank/DDBJ whole genome shotgun (WGS) entry which is preliminary data.</text>
</comment>
<dbReference type="Pfam" id="PF02782">
    <property type="entry name" value="FGGY_C"/>
    <property type="match status" value="1"/>
</dbReference>
<keyword evidence="6 9" id="KW-0319">Glycerol metabolism</keyword>
<evidence type="ECO:0000259" key="11">
    <source>
        <dbReference type="Pfam" id="PF00370"/>
    </source>
</evidence>
<evidence type="ECO:0000313" key="13">
    <source>
        <dbReference type="EMBL" id="GFE62992.1"/>
    </source>
</evidence>
<feature type="binding site" evidence="9">
    <location>
        <position position="414"/>
    </location>
    <ligand>
        <name>ATP</name>
        <dbReference type="ChEBI" id="CHEBI:30616"/>
    </ligand>
</feature>
<feature type="binding site" evidence="9">
    <location>
        <position position="242"/>
    </location>
    <ligand>
        <name>sn-glycerol 3-phosphate</name>
        <dbReference type="ChEBI" id="CHEBI:57597"/>
    </ligand>
</feature>
<dbReference type="FunFam" id="3.30.420.40:FF:000007">
    <property type="entry name" value="Glycerol kinase"/>
    <property type="match status" value="1"/>
</dbReference>
<evidence type="ECO:0000313" key="14">
    <source>
        <dbReference type="Proteomes" id="UP000436822"/>
    </source>
</evidence>
<evidence type="ECO:0000256" key="2">
    <source>
        <dbReference type="ARBA" id="ARBA00009156"/>
    </source>
</evidence>
<feature type="binding site" evidence="9">
    <location>
        <position position="264"/>
    </location>
    <ligand>
        <name>ATP</name>
        <dbReference type="ChEBI" id="CHEBI:30616"/>
    </ligand>
</feature>
<dbReference type="InterPro" id="IPR018484">
    <property type="entry name" value="FGGY_N"/>
</dbReference>
<feature type="binding site" evidence="9">
    <location>
        <position position="81"/>
    </location>
    <ligand>
        <name>sn-glycerol 3-phosphate</name>
        <dbReference type="ChEBI" id="CHEBI:57597"/>
    </ligand>
</feature>
<dbReference type="Gene3D" id="3.30.420.40">
    <property type="match status" value="2"/>
</dbReference>
<accession>A0A6N6JCR4</accession>
<feature type="binding site" evidence="9">
    <location>
        <position position="12"/>
    </location>
    <ligand>
        <name>ATP</name>
        <dbReference type="ChEBI" id="CHEBI:30616"/>
    </ligand>
</feature>
<dbReference type="EC" id="2.7.1.30" evidence="9"/>
<dbReference type="OrthoDB" id="9805576at2"/>
<dbReference type="PROSITE" id="PS00445">
    <property type="entry name" value="FGGY_KINASES_2"/>
    <property type="match status" value="1"/>
</dbReference>
<keyword evidence="14" id="KW-1185">Reference proteome</keyword>
<dbReference type="InterPro" id="IPR043129">
    <property type="entry name" value="ATPase_NBD"/>
</dbReference>
<feature type="binding site" evidence="9">
    <location>
        <position position="243"/>
    </location>
    <ligand>
        <name>glycerol</name>
        <dbReference type="ChEBI" id="CHEBI:17754"/>
    </ligand>
</feature>
<feature type="binding site" evidence="9">
    <location>
        <position position="307"/>
    </location>
    <ligand>
        <name>ADP</name>
        <dbReference type="ChEBI" id="CHEBI:456216"/>
    </ligand>
</feature>
<dbReference type="InterPro" id="IPR000577">
    <property type="entry name" value="Carb_kinase_FGGY"/>
</dbReference>
<feature type="binding site" evidence="9">
    <location>
        <position position="133"/>
    </location>
    <ligand>
        <name>sn-glycerol 3-phosphate</name>
        <dbReference type="ChEBI" id="CHEBI:57597"/>
    </ligand>
</feature>
<dbReference type="PIRSF" id="PIRSF000538">
    <property type="entry name" value="GlpK"/>
    <property type="match status" value="1"/>
</dbReference>
<keyword evidence="4 9" id="KW-0547">Nucleotide-binding</keyword>
<comment type="catalytic activity">
    <reaction evidence="8 9">
        <text>glycerol + ATP = sn-glycerol 3-phosphate + ADP + H(+)</text>
        <dbReference type="Rhea" id="RHEA:21644"/>
        <dbReference type="ChEBI" id="CHEBI:15378"/>
        <dbReference type="ChEBI" id="CHEBI:17754"/>
        <dbReference type="ChEBI" id="CHEBI:30616"/>
        <dbReference type="ChEBI" id="CHEBI:57597"/>
        <dbReference type="ChEBI" id="CHEBI:456216"/>
        <dbReference type="EC" id="2.7.1.30"/>
    </reaction>
</comment>
<dbReference type="GO" id="GO:0005524">
    <property type="term" value="F:ATP binding"/>
    <property type="evidence" value="ECO:0007669"/>
    <property type="project" value="UniProtKB-UniRule"/>
</dbReference>
<dbReference type="SUPFAM" id="SSF53067">
    <property type="entry name" value="Actin-like ATPase domain"/>
    <property type="match status" value="2"/>
</dbReference>
<dbReference type="Proteomes" id="UP000436822">
    <property type="component" value="Unassembled WGS sequence"/>
</dbReference>
<dbReference type="InterPro" id="IPR005999">
    <property type="entry name" value="Glycerol_kin"/>
</dbReference>
<feature type="domain" description="Carbohydrate kinase FGGY N-terminal" evidence="11">
    <location>
        <begin position="4"/>
        <end position="249"/>
    </location>
</feature>
<evidence type="ECO:0000256" key="9">
    <source>
        <dbReference type="HAMAP-Rule" id="MF_00186"/>
    </source>
</evidence>
<feature type="binding site" evidence="9">
    <location>
        <position position="11"/>
    </location>
    <ligand>
        <name>ADP</name>
        <dbReference type="ChEBI" id="CHEBI:456216"/>
    </ligand>
</feature>
<feature type="binding site" evidence="9">
    <location>
        <position position="133"/>
    </location>
    <ligand>
        <name>glycerol</name>
        <dbReference type="ChEBI" id="CHEBI:17754"/>
    </ligand>
</feature>
<feature type="binding site" evidence="9">
    <location>
        <position position="15"/>
    </location>
    <ligand>
        <name>ADP</name>
        <dbReference type="ChEBI" id="CHEBI:456216"/>
    </ligand>
</feature>
<feature type="domain" description="Carbohydrate kinase FGGY C-terminal" evidence="12">
    <location>
        <begin position="259"/>
        <end position="453"/>
    </location>
</feature>
<feature type="binding site" evidence="9">
    <location>
        <position position="311"/>
    </location>
    <ligand>
        <name>ATP</name>
        <dbReference type="ChEBI" id="CHEBI:30616"/>
    </ligand>
</feature>
<dbReference type="EMBL" id="BLJE01000001">
    <property type="protein sequence ID" value="GFE62992.1"/>
    <property type="molecule type" value="Genomic_DNA"/>
</dbReference>
<comment type="function">
    <text evidence="9">Key enzyme in the regulation of glycerol uptake and metabolism. Catalyzes the phosphorylation of glycerol to yield sn-glycerol 3-phosphate.</text>
</comment>
<feature type="binding site" evidence="9">
    <location>
        <position position="11"/>
    </location>
    <ligand>
        <name>ATP</name>
        <dbReference type="ChEBI" id="CHEBI:30616"/>
    </ligand>
</feature>
<protein>
    <recommendedName>
        <fullName evidence="9">Glycerol kinase</fullName>
        <ecNumber evidence="9">2.7.1.30</ecNumber>
    </recommendedName>
    <alternativeName>
        <fullName evidence="9">ATP:glycerol 3-phosphotransferase</fullName>
    </alternativeName>
    <alternativeName>
        <fullName evidence="9">Glycerokinase</fullName>
        <shortName evidence="9">GK</shortName>
    </alternativeName>
</protein>
<dbReference type="GO" id="GO:0004370">
    <property type="term" value="F:glycerol kinase activity"/>
    <property type="evidence" value="ECO:0007669"/>
    <property type="project" value="UniProtKB-UniRule"/>
</dbReference>
<evidence type="ECO:0000259" key="12">
    <source>
        <dbReference type="Pfam" id="PF02782"/>
    </source>
</evidence>
<feature type="binding site" evidence="9">
    <location>
        <position position="82"/>
    </location>
    <ligand>
        <name>glycerol</name>
        <dbReference type="ChEBI" id="CHEBI:17754"/>
    </ligand>
</feature>
<evidence type="ECO:0000256" key="8">
    <source>
        <dbReference type="ARBA" id="ARBA00052101"/>
    </source>
</evidence>
<dbReference type="GO" id="GO:0005829">
    <property type="term" value="C:cytosol"/>
    <property type="evidence" value="ECO:0007669"/>
    <property type="project" value="TreeGrafter"/>
</dbReference>
<dbReference type="HAMAP" id="MF_00186">
    <property type="entry name" value="Glycerol_kin"/>
    <property type="match status" value="1"/>
</dbReference>
<dbReference type="PANTHER" id="PTHR10196">
    <property type="entry name" value="SUGAR KINASE"/>
    <property type="match status" value="1"/>
</dbReference>
<feature type="binding site" evidence="9">
    <location>
        <position position="242"/>
    </location>
    <ligand>
        <name>glycerol</name>
        <dbReference type="ChEBI" id="CHEBI:17754"/>
    </ligand>
</feature>
<reference evidence="13 14" key="1">
    <citation type="submission" date="2019-12" db="EMBL/GenBank/DDBJ databases">
        <title>Litoreibacter badius sp. nov., a novel bacteriochlorophyll a-containing bacterium in the genus Litoreibacter.</title>
        <authorList>
            <person name="Kanamuro M."/>
            <person name="Takabe Y."/>
            <person name="Mori K."/>
            <person name="Takaichi S."/>
            <person name="Hanada S."/>
        </authorList>
    </citation>
    <scope>NUCLEOTIDE SEQUENCE [LARGE SCALE GENOMIC DNA]</scope>
    <source>
        <strain evidence="13 14">K6</strain>
    </source>
</reference>
<evidence type="ECO:0000256" key="7">
    <source>
        <dbReference type="ARBA" id="ARBA00022840"/>
    </source>
</evidence>
<feature type="binding site" evidence="9">
    <location>
        <position position="307"/>
    </location>
    <ligand>
        <name>ATP</name>
        <dbReference type="ChEBI" id="CHEBI:30616"/>
    </ligand>
</feature>
<feature type="binding site" evidence="9">
    <location>
        <position position="264"/>
    </location>
    <ligand>
        <name>ADP</name>
        <dbReference type="ChEBI" id="CHEBI:456216"/>
    </ligand>
</feature>
<dbReference type="FunFam" id="3.30.420.40:FF:000008">
    <property type="entry name" value="Glycerol kinase"/>
    <property type="match status" value="1"/>
</dbReference>
<feature type="binding site" evidence="9">
    <location>
        <position position="82"/>
    </location>
    <ligand>
        <name>sn-glycerol 3-phosphate</name>
        <dbReference type="ChEBI" id="CHEBI:57597"/>
    </ligand>
</feature>
<dbReference type="InterPro" id="IPR018485">
    <property type="entry name" value="FGGY_C"/>
</dbReference>
<comment type="pathway">
    <text evidence="1 9">Polyol metabolism; glycerol degradation via glycerol kinase pathway; sn-glycerol 3-phosphate from glycerol: step 1/1.</text>
</comment>
<dbReference type="AlphaFoldDB" id="A0A6N6JCR4"/>
<evidence type="ECO:0000256" key="5">
    <source>
        <dbReference type="ARBA" id="ARBA00022777"/>
    </source>
</evidence>
<evidence type="ECO:0000256" key="4">
    <source>
        <dbReference type="ARBA" id="ARBA00022741"/>
    </source>
</evidence>
<dbReference type="GO" id="GO:0006072">
    <property type="term" value="P:glycerol-3-phosphate metabolic process"/>
    <property type="evidence" value="ECO:0007669"/>
    <property type="project" value="InterPro"/>
</dbReference>
<evidence type="ECO:0000256" key="6">
    <source>
        <dbReference type="ARBA" id="ARBA00022798"/>
    </source>
</evidence>
<feature type="binding site" evidence="9">
    <location>
        <position position="11"/>
    </location>
    <ligand>
        <name>sn-glycerol 3-phosphate</name>
        <dbReference type="ChEBI" id="CHEBI:57597"/>
    </ligand>
</feature>
<dbReference type="GO" id="GO:0019563">
    <property type="term" value="P:glycerol catabolic process"/>
    <property type="evidence" value="ECO:0007669"/>
    <property type="project" value="UniProtKB-UniRule"/>
</dbReference>
<dbReference type="InterPro" id="IPR018483">
    <property type="entry name" value="Carb_kinase_FGGY_CS"/>
</dbReference>
<comment type="similarity">
    <text evidence="2 9 10">Belongs to the FGGY kinase family.</text>
</comment>
<evidence type="ECO:0000256" key="1">
    <source>
        <dbReference type="ARBA" id="ARBA00005190"/>
    </source>
</evidence>
<proteinExistence type="inferred from homology"/>
<comment type="activity regulation">
    <text evidence="9">Inhibited by fructose 1,6-bisphosphate (FBP).</text>
</comment>
<evidence type="ECO:0000256" key="3">
    <source>
        <dbReference type="ARBA" id="ARBA00022679"/>
    </source>
</evidence>
<keyword evidence="5 9" id="KW-0418">Kinase</keyword>